<proteinExistence type="predicted"/>
<dbReference type="RefSeq" id="WP_380842761.1">
    <property type="nucleotide sequence ID" value="NZ_JBHSFP010000015.1"/>
</dbReference>
<comment type="caution">
    <text evidence="2">The sequence shown here is derived from an EMBL/GenBank/DDBJ whole genome shotgun (WGS) entry which is preliminary data.</text>
</comment>
<keyword evidence="3" id="KW-1185">Reference proteome</keyword>
<gene>
    <name evidence="2" type="ORF">ACFO60_21535</name>
</gene>
<sequence>MSPSLMTGTDPGAFRLRRDTRDLPQRVAELAGALPARKLATVLADANRTAVRKGATTAFGSMSPKPADWYCFDSGDDDTPDWYPQGIAGSSEAGRGDPQVFAVTWYWKPDGTTTERGVRVSFLSTATRKYRHVLLVEPVKGADYKVINIHAGGIAWYGDLLYVVDTNRGIRVFDTRHIYEVRGDDDKVGLRGGGYHAFGYRYVMPQVDAWSGSGSARFSFAAVDRTLNPHMLVSGEYVDPADEPGKAGRVARWHLDAGGGLAAGADGLAPAAHAFTLPAAKIQGALSRKGRWYLSQAASSVKNGSLLVVADGQPPQVRRFPIGPEDLTCWNEKNQLWSLTEFRGRRVLFAVPF</sequence>
<dbReference type="Proteomes" id="UP001596004">
    <property type="component" value="Unassembled WGS sequence"/>
</dbReference>
<name>A0ABV9CKI4_9ACTN</name>
<dbReference type="EMBL" id="JBHSFP010000015">
    <property type="protein sequence ID" value="MFC4533362.1"/>
    <property type="molecule type" value="Genomic_DNA"/>
</dbReference>
<organism evidence="2 3">
    <name type="scientific">Sphaerisporangium dianthi</name>
    <dbReference type="NCBI Taxonomy" id="1436120"/>
    <lineage>
        <taxon>Bacteria</taxon>
        <taxon>Bacillati</taxon>
        <taxon>Actinomycetota</taxon>
        <taxon>Actinomycetes</taxon>
        <taxon>Streptosporangiales</taxon>
        <taxon>Streptosporangiaceae</taxon>
        <taxon>Sphaerisporangium</taxon>
    </lineage>
</organism>
<feature type="region of interest" description="Disordered" evidence="1">
    <location>
        <begin position="1"/>
        <end position="20"/>
    </location>
</feature>
<protein>
    <recommendedName>
        <fullName evidence="4">Secreted protein</fullName>
    </recommendedName>
</protein>
<evidence type="ECO:0000313" key="3">
    <source>
        <dbReference type="Proteomes" id="UP001596004"/>
    </source>
</evidence>
<evidence type="ECO:0000313" key="2">
    <source>
        <dbReference type="EMBL" id="MFC4533362.1"/>
    </source>
</evidence>
<evidence type="ECO:0008006" key="4">
    <source>
        <dbReference type="Google" id="ProtNLM"/>
    </source>
</evidence>
<evidence type="ECO:0000256" key="1">
    <source>
        <dbReference type="SAM" id="MobiDB-lite"/>
    </source>
</evidence>
<accession>A0ABV9CKI4</accession>
<reference evidence="3" key="1">
    <citation type="journal article" date="2019" name="Int. J. Syst. Evol. Microbiol.">
        <title>The Global Catalogue of Microorganisms (GCM) 10K type strain sequencing project: providing services to taxonomists for standard genome sequencing and annotation.</title>
        <authorList>
            <consortium name="The Broad Institute Genomics Platform"/>
            <consortium name="The Broad Institute Genome Sequencing Center for Infectious Disease"/>
            <person name="Wu L."/>
            <person name="Ma J."/>
        </authorList>
    </citation>
    <scope>NUCLEOTIDE SEQUENCE [LARGE SCALE GENOMIC DNA]</scope>
    <source>
        <strain evidence="3">CGMCC 4.7132</strain>
    </source>
</reference>